<evidence type="ECO:0008006" key="5">
    <source>
        <dbReference type="Google" id="ProtNLM"/>
    </source>
</evidence>
<proteinExistence type="predicted"/>
<gene>
    <name evidence="3" type="ORF">TM35_000451450</name>
</gene>
<dbReference type="GeneID" id="39990022"/>
<dbReference type="RefSeq" id="XP_028878473.1">
    <property type="nucleotide sequence ID" value="XM_029030242.1"/>
</dbReference>
<evidence type="ECO:0000313" key="4">
    <source>
        <dbReference type="Proteomes" id="UP000192257"/>
    </source>
</evidence>
<feature type="chain" id="PRO_5012619944" description="Mucin TcMUCII" evidence="2">
    <location>
        <begin position="23"/>
        <end position="324"/>
    </location>
</feature>
<dbReference type="AlphaFoldDB" id="A0A1X0NID6"/>
<feature type="signal peptide" evidence="2">
    <location>
        <begin position="1"/>
        <end position="22"/>
    </location>
</feature>
<feature type="compositionally biased region" description="Polar residues" evidence="1">
    <location>
        <begin position="222"/>
        <end position="240"/>
    </location>
</feature>
<dbReference type="Proteomes" id="UP000192257">
    <property type="component" value="Unassembled WGS sequence"/>
</dbReference>
<feature type="compositionally biased region" description="Low complexity" evidence="1">
    <location>
        <begin position="201"/>
        <end position="213"/>
    </location>
</feature>
<organism evidence="3 4">
    <name type="scientific">Trypanosoma theileri</name>
    <dbReference type="NCBI Taxonomy" id="67003"/>
    <lineage>
        <taxon>Eukaryota</taxon>
        <taxon>Discoba</taxon>
        <taxon>Euglenozoa</taxon>
        <taxon>Kinetoplastea</taxon>
        <taxon>Metakinetoplastina</taxon>
        <taxon>Trypanosomatida</taxon>
        <taxon>Trypanosomatidae</taxon>
        <taxon>Trypanosoma</taxon>
    </lineage>
</organism>
<evidence type="ECO:0000256" key="2">
    <source>
        <dbReference type="SAM" id="SignalP"/>
    </source>
</evidence>
<accession>A0A1X0NID6</accession>
<protein>
    <recommendedName>
        <fullName evidence="5">Mucin TcMUCII</fullName>
    </recommendedName>
</protein>
<feature type="compositionally biased region" description="Low complexity" evidence="1">
    <location>
        <begin position="264"/>
        <end position="289"/>
    </location>
</feature>
<comment type="caution">
    <text evidence="3">The sequence shown here is derived from an EMBL/GenBank/DDBJ whole genome shotgun (WGS) entry which is preliminary data.</text>
</comment>
<feature type="compositionally biased region" description="Basic and acidic residues" evidence="1">
    <location>
        <begin position="161"/>
        <end position="179"/>
    </location>
</feature>
<feature type="compositionally biased region" description="Low complexity" evidence="1">
    <location>
        <begin position="241"/>
        <end position="254"/>
    </location>
</feature>
<keyword evidence="4" id="KW-1185">Reference proteome</keyword>
<keyword evidence="2" id="KW-0732">Signal</keyword>
<feature type="compositionally biased region" description="Polar residues" evidence="1">
    <location>
        <begin position="120"/>
        <end position="131"/>
    </location>
</feature>
<evidence type="ECO:0000256" key="1">
    <source>
        <dbReference type="SAM" id="MobiDB-lite"/>
    </source>
</evidence>
<feature type="compositionally biased region" description="Polar residues" evidence="1">
    <location>
        <begin position="180"/>
        <end position="200"/>
    </location>
</feature>
<reference evidence="3 4" key="1">
    <citation type="submission" date="2017-03" db="EMBL/GenBank/DDBJ databases">
        <title>An alternative strategy for trypanosome survival in the mammalian bloodstream revealed through genome and transcriptome analysis of the ubiquitous bovine parasite Trypanosoma (Megatrypanum) theileri.</title>
        <authorList>
            <person name="Kelly S."/>
            <person name="Ivens A."/>
            <person name="Mott A."/>
            <person name="O'Neill E."/>
            <person name="Emms D."/>
            <person name="Macleod O."/>
            <person name="Voorheis P."/>
            <person name="Matthews J."/>
            <person name="Matthews K."/>
            <person name="Carrington M."/>
        </authorList>
    </citation>
    <scope>NUCLEOTIDE SEQUENCE [LARGE SCALE GENOMIC DNA]</scope>
    <source>
        <strain evidence="3">Edinburgh</strain>
    </source>
</reference>
<dbReference type="EMBL" id="NBCO01000045">
    <property type="protein sequence ID" value="ORC84407.1"/>
    <property type="molecule type" value="Genomic_DNA"/>
</dbReference>
<evidence type="ECO:0000313" key="3">
    <source>
        <dbReference type="EMBL" id="ORC84407.1"/>
    </source>
</evidence>
<name>A0A1X0NID6_9TRYP</name>
<dbReference type="VEuPathDB" id="TriTrypDB:TM35_000451450"/>
<feature type="region of interest" description="Disordered" evidence="1">
    <location>
        <begin position="49"/>
        <end position="302"/>
    </location>
</feature>
<sequence length="324" mass="33270">MLLFRVLCLLTVLLSVPSLCASAETPSHNEESVACTDDSQDTRCSHVRTAVSGEPQQQPLRPGDSESGVDSCKTVSGGLAKGSCPTTPTIAGTHKVADSGTMNTSQVSDPGDGDGLAGSGEQQHLESQQRQPGDAVSEPSGTLTGVNQVGGKPGVPGPDNNDGRQENEKNGDQGLRTEETTTGPVISGGADQNNGTQQPAGNGSQSSESSGVSNTDTRDSESNQSGTTEQPQSLDNNQTSQGQNAEAENANGAAKPAEDETTKNNDNTTNNEESTTTTTTTTTLPPELTNNKKGDADSSNSISSSVWARVPLLIVVTLACILVC</sequence>